<name>D1Z1J7_METPS</name>
<evidence type="ECO:0000313" key="2">
    <source>
        <dbReference type="EMBL" id="BAI62569.1"/>
    </source>
</evidence>
<evidence type="ECO:0000256" key="1">
    <source>
        <dbReference type="SAM" id="Phobius"/>
    </source>
</evidence>
<gene>
    <name evidence="2" type="ordered locus">MCP_2497</name>
</gene>
<accession>D1Z1J7</accession>
<reference evidence="2 3" key="2">
    <citation type="journal article" date="2008" name="Int. J. Syst. Evol. Microbiol.">
        <title>Methanocella paludicola gen. nov., sp. nov., a methane-producing archaeon, the first isolate of the lineage 'Rice Cluster I', and proposal of the new archaeal order Methanocellales ord. nov.</title>
        <authorList>
            <person name="Sakai S."/>
            <person name="Imachi H."/>
            <person name="Hanada S."/>
            <person name="Ohashi A."/>
            <person name="Harada H."/>
            <person name="Kamagata Y."/>
        </authorList>
    </citation>
    <scope>NUCLEOTIDE SEQUENCE [LARGE SCALE GENOMIC DNA]</scope>
    <source>
        <strain evidence="3">DSM 17711 / JCM 13418 / NBRC 101707 / SANAE</strain>
    </source>
</reference>
<keyword evidence="1" id="KW-0472">Membrane</keyword>
<feature type="transmembrane region" description="Helical" evidence="1">
    <location>
        <begin position="48"/>
        <end position="73"/>
    </location>
</feature>
<feature type="transmembrane region" description="Helical" evidence="1">
    <location>
        <begin position="130"/>
        <end position="152"/>
    </location>
</feature>
<evidence type="ECO:0000313" key="3">
    <source>
        <dbReference type="Proteomes" id="UP000001882"/>
    </source>
</evidence>
<proteinExistence type="predicted"/>
<dbReference type="SMR" id="D1Z1J7"/>
<dbReference type="GeneID" id="8682251"/>
<dbReference type="Proteomes" id="UP000001882">
    <property type="component" value="Chromosome"/>
</dbReference>
<keyword evidence="1" id="KW-1133">Transmembrane helix</keyword>
<feature type="transmembrane region" description="Helical" evidence="1">
    <location>
        <begin position="12"/>
        <end position="33"/>
    </location>
</feature>
<dbReference type="RefSeq" id="WP_012901243.1">
    <property type="nucleotide sequence ID" value="NC_013665.1"/>
</dbReference>
<dbReference type="EMBL" id="AP011532">
    <property type="protein sequence ID" value="BAI62569.1"/>
    <property type="molecule type" value="Genomic_DNA"/>
</dbReference>
<sequence length="193" mass="21177">MSRRGIQINDWLSQIFLGIFFFCIGTIFLTMFLSADPDAMASLTITDWVGVIIFMLIPTAFMDLGLLLVIWGWKGRHRASGNPGWNDMRIDDPLVVSPDGGMTSEQQKTVQAVSGGISMFYAISLWIQRLVSVAAAALAILVTAIWWLMTLLDPSQKASLNGSLLLALGLVLISYVTIVYIVLLKKPRAGQNA</sequence>
<dbReference type="KEGG" id="mpd:MCP_2497"/>
<dbReference type="InParanoid" id="D1Z1J7"/>
<protein>
    <submittedName>
        <fullName evidence="2">Uncharacterized protein</fullName>
    </submittedName>
</protein>
<reference evidence="3" key="3">
    <citation type="journal article" date="2011" name="PLoS ONE">
        <title>Genome sequence of a mesophilic hydrogenotrophic methanogen Methanocella paludicola, the first cultivated representative of the order Methanocellales.</title>
        <authorList>
            <person name="Sakai S."/>
            <person name="Takaki Y."/>
            <person name="Shimamura S."/>
            <person name="Sekine M."/>
            <person name="Tajima T."/>
            <person name="Kosugi H."/>
            <person name="Ichikawa N."/>
            <person name="Tasumi E."/>
            <person name="Hiraki A.T."/>
            <person name="Shimizu A."/>
            <person name="Kato Y."/>
            <person name="Nishiko R."/>
            <person name="Mori K."/>
            <person name="Fujita N."/>
            <person name="Imachi H."/>
            <person name="Takai K."/>
        </authorList>
    </citation>
    <scope>NUCLEOTIDE SEQUENCE [LARGE SCALE GENOMIC DNA]</scope>
    <source>
        <strain evidence="3">DSM 17711 / JCM 13418 / NBRC 101707 / SANAE</strain>
    </source>
</reference>
<keyword evidence="1" id="KW-0812">Transmembrane</keyword>
<reference evidence="2 3" key="1">
    <citation type="journal article" date="2007" name="Appl. Environ. Microbiol.">
        <title>Isolation of key methanogens for global methane emission from rice paddy fields: a novel isolate affiliated with the clone cluster rice cluster I.</title>
        <authorList>
            <person name="Sakai S."/>
            <person name="Imachi H."/>
            <person name="Sekiguchi Y."/>
            <person name="Ohashi A."/>
            <person name="Harada H."/>
            <person name="Kamagata Y."/>
        </authorList>
    </citation>
    <scope>NUCLEOTIDE SEQUENCE [LARGE SCALE GENOMIC DNA]</scope>
    <source>
        <strain evidence="3">DSM 17711 / JCM 13418 / NBRC 101707 / SANAE</strain>
    </source>
</reference>
<dbReference type="AlphaFoldDB" id="D1Z1J7"/>
<feature type="transmembrane region" description="Helical" evidence="1">
    <location>
        <begin position="164"/>
        <end position="184"/>
    </location>
</feature>
<keyword evidence="3" id="KW-1185">Reference proteome</keyword>
<organism evidence="2 3">
    <name type="scientific">Methanocella paludicola (strain DSM 17711 / JCM 13418 / NBRC 101707 / SANAE)</name>
    <dbReference type="NCBI Taxonomy" id="304371"/>
    <lineage>
        <taxon>Archaea</taxon>
        <taxon>Methanobacteriati</taxon>
        <taxon>Methanobacteriota</taxon>
        <taxon>Stenosarchaea group</taxon>
        <taxon>Methanomicrobia</taxon>
        <taxon>Methanocellales</taxon>
        <taxon>Methanocellaceae</taxon>
        <taxon>Methanocella</taxon>
    </lineage>
</organism>